<comment type="caution">
    <text evidence="2">The sequence shown here is derived from an EMBL/GenBank/DDBJ whole genome shotgun (WGS) entry which is preliminary data.</text>
</comment>
<sequence length="68" mass="7974">MKWKNNIDLYVEKSGRSKKFIAKQLGISANQFLAWRQGKYFPPVDKAMLLGELLDCTVYDLFERTDED</sequence>
<accession>A0A0V8JS16</accession>
<organism evidence="2 3">
    <name type="scientific">Priestia veravalensis</name>
    <dbReference type="NCBI Taxonomy" id="1414648"/>
    <lineage>
        <taxon>Bacteria</taxon>
        <taxon>Bacillati</taxon>
        <taxon>Bacillota</taxon>
        <taxon>Bacilli</taxon>
        <taxon>Bacillales</taxon>
        <taxon>Bacillaceae</taxon>
        <taxon>Priestia</taxon>
    </lineage>
</organism>
<dbReference type="CDD" id="cd00093">
    <property type="entry name" value="HTH_XRE"/>
    <property type="match status" value="1"/>
</dbReference>
<dbReference type="InterPro" id="IPR001387">
    <property type="entry name" value="Cro/C1-type_HTH"/>
</dbReference>
<dbReference type="Proteomes" id="UP000053681">
    <property type="component" value="Unassembled WGS sequence"/>
</dbReference>
<name>A0A0V8JS16_9BACI</name>
<proteinExistence type="predicted"/>
<protein>
    <recommendedName>
        <fullName evidence="1">HTH cro/C1-type domain-containing protein</fullName>
    </recommendedName>
</protein>
<dbReference type="SUPFAM" id="SSF47413">
    <property type="entry name" value="lambda repressor-like DNA-binding domains"/>
    <property type="match status" value="1"/>
</dbReference>
<dbReference type="EMBL" id="LNQP01000001">
    <property type="protein sequence ID" value="KSU89797.1"/>
    <property type="molecule type" value="Genomic_DNA"/>
</dbReference>
<dbReference type="InterPro" id="IPR010982">
    <property type="entry name" value="Lambda_DNA-bd_dom_sf"/>
</dbReference>
<feature type="domain" description="HTH cro/C1-type" evidence="1">
    <location>
        <begin position="22"/>
        <end position="61"/>
    </location>
</feature>
<dbReference type="PROSITE" id="PS50943">
    <property type="entry name" value="HTH_CROC1"/>
    <property type="match status" value="1"/>
</dbReference>
<evidence type="ECO:0000259" key="1">
    <source>
        <dbReference type="PROSITE" id="PS50943"/>
    </source>
</evidence>
<dbReference type="AlphaFoldDB" id="A0A0V8JS16"/>
<reference evidence="2 3" key="1">
    <citation type="submission" date="2015-11" db="EMBL/GenBank/DDBJ databases">
        <title>Bacillus caseinolyticus sp nov.</title>
        <authorList>
            <person name="Dastager S.G."/>
            <person name="Mawlankar R."/>
        </authorList>
    </citation>
    <scope>NUCLEOTIDE SEQUENCE [LARGE SCALE GENOMIC DNA]</scope>
    <source>
        <strain evidence="2 3">SGD-V-76</strain>
    </source>
</reference>
<evidence type="ECO:0000313" key="3">
    <source>
        <dbReference type="Proteomes" id="UP000053681"/>
    </source>
</evidence>
<dbReference type="GO" id="GO:0003677">
    <property type="term" value="F:DNA binding"/>
    <property type="evidence" value="ECO:0007669"/>
    <property type="project" value="InterPro"/>
</dbReference>
<dbReference type="Pfam" id="PF13443">
    <property type="entry name" value="HTH_26"/>
    <property type="match status" value="1"/>
</dbReference>
<gene>
    <name evidence="2" type="ORF">AS180_00050</name>
</gene>
<evidence type="ECO:0000313" key="2">
    <source>
        <dbReference type="EMBL" id="KSU89797.1"/>
    </source>
</evidence>
<dbReference type="Gene3D" id="1.10.260.40">
    <property type="entry name" value="lambda repressor-like DNA-binding domains"/>
    <property type="match status" value="1"/>
</dbReference>
<keyword evidence="3" id="KW-1185">Reference proteome</keyword>